<organism evidence="1 2">
    <name type="scientific">Pigmentiphaga kullae</name>
    <dbReference type="NCBI Taxonomy" id="151784"/>
    <lineage>
        <taxon>Bacteria</taxon>
        <taxon>Pseudomonadati</taxon>
        <taxon>Pseudomonadota</taxon>
        <taxon>Betaproteobacteria</taxon>
        <taxon>Burkholderiales</taxon>
        <taxon>Alcaligenaceae</taxon>
        <taxon>Pigmentiphaga</taxon>
    </lineage>
</organism>
<dbReference type="EMBL" id="SGXC01000001">
    <property type="protein sequence ID" value="RZS86071.1"/>
    <property type="molecule type" value="Genomic_DNA"/>
</dbReference>
<sequence length="267" mass="28337">MATRQYCCFLGRGVISAAGYADYLAKVAGLIPLGNAPVLNLTATETTETVKDYTSPAGGTFCSRREIDAVAVALTLRCHSPHNWALATSGSGYDNTIASAAVEDEPHVLHLGAVEPLTHLIDDNIPVVVTSPDGDTTYVAGVDYIVTPSGSIEHVVGGSIPAPTITTGKGQPNIAVSYTRREQRLIQLYSQPARELTLHFDGYNVAEGGADPTHFDLFRVQFGPAATVNVISDNIAQLELTGNVLRDPTRPLGTISNPFSQYGTLKI</sequence>
<evidence type="ECO:0000313" key="1">
    <source>
        <dbReference type="EMBL" id="RZS86071.1"/>
    </source>
</evidence>
<evidence type="ECO:0000313" key="2">
    <source>
        <dbReference type="Proteomes" id="UP000292445"/>
    </source>
</evidence>
<name>A0A4Q7NLP5_9BURK</name>
<dbReference type="OrthoDB" id="9178610at2"/>
<protein>
    <submittedName>
        <fullName evidence="1">Uncharacterized protein</fullName>
    </submittedName>
</protein>
<dbReference type="AlphaFoldDB" id="A0A4Q7NLP5"/>
<accession>A0A4Q7NLP5</accession>
<reference evidence="1 2" key="1">
    <citation type="submission" date="2019-02" db="EMBL/GenBank/DDBJ databases">
        <title>Genomic Encyclopedia of Type Strains, Phase IV (KMG-IV): sequencing the most valuable type-strain genomes for metagenomic binning, comparative biology and taxonomic classification.</title>
        <authorList>
            <person name="Goeker M."/>
        </authorList>
    </citation>
    <scope>NUCLEOTIDE SEQUENCE [LARGE SCALE GENOMIC DNA]</scope>
    <source>
        <strain evidence="1 2">K24</strain>
    </source>
</reference>
<proteinExistence type="predicted"/>
<comment type="caution">
    <text evidence="1">The sequence shown here is derived from an EMBL/GenBank/DDBJ whole genome shotgun (WGS) entry which is preliminary data.</text>
</comment>
<dbReference type="RefSeq" id="WP_130357196.1">
    <property type="nucleotide sequence ID" value="NZ_SGXC01000001.1"/>
</dbReference>
<gene>
    <name evidence="1" type="ORF">EV675_2105</name>
</gene>
<keyword evidence="2" id="KW-1185">Reference proteome</keyword>
<dbReference type="Proteomes" id="UP000292445">
    <property type="component" value="Unassembled WGS sequence"/>
</dbReference>